<dbReference type="EMBL" id="JBDKWZ010000008">
    <property type="protein sequence ID" value="MEN7549233.1"/>
    <property type="molecule type" value="Genomic_DNA"/>
</dbReference>
<dbReference type="AlphaFoldDB" id="A0AAW9S5T8"/>
<gene>
    <name evidence="1" type="ORF">AAG747_15015</name>
</gene>
<organism evidence="1 2">
    <name type="scientific">Rapidithrix thailandica</name>
    <dbReference type="NCBI Taxonomy" id="413964"/>
    <lineage>
        <taxon>Bacteria</taxon>
        <taxon>Pseudomonadati</taxon>
        <taxon>Bacteroidota</taxon>
        <taxon>Cytophagia</taxon>
        <taxon>Cytophagales</taxon>
        <taxon>Flammeovirgaceae</taxon>
        <taxon>Rapidithrix</taxon>
    </lineage>
</organism>
<proteinExistence type="predicted"/>
<accession>A0AAW9S5T8</accession>
<keyword evidence="2" id="KW-1185">Reference proteome</keyword>
<name>A0AAW9S5T8_9BACT</name>
<dbReference type="RefSeq" id="WP_346822010.1">
    <property type="nucleotide sequence ID" value="NZ_JBDKWZ010000008.1"/>
</dbReference>
<dbReference type="Proteomes" id="UP001403385">
    <property type="component" value="Unassembled WGS sequence"/>
</dbReference>
<sequence>MKIAITGTSGERKGTYRTGLDNPVFDKNKRSILSVEDLAVAFLDELEKGQFIRKRFTVAY</sequence>
<reference evidence="1 2" key="1">
    <citation type="submission" date="2024-04" db="EMBL/GenBank/DDBJ databases">
        <title>Novel genus in family Flammeovirgaceae.</title>
        <authorList>
            <person name="Nguyen T.H."/>
            <person name="Vuong T.Q."/>
            <person name="Le H."/>
            <person name="Kim S.-G."/>
        </authorList>
    </citation>
    <scope>NUCLEOTIDE SEQUENCE [LARGE SCALE GENOMIC DNA]</scope>
    <source>
        <strain evidence="1 2">JCM 23209</strain>
    </source>
</reference>
<comment type="caution">
    <text evidence="1">The sequence shown here is derived from an EMBL/GenBank/DDBJ whole genome shotgun (WGS) entry which is preliminary data.</text>
</comment>
<dbReference type="Gene3D" id="3.40.50.720">
    <property type="entry name" value="NAD(P)-binding Rossmann-like Domain"/>
    <property type="match status" value="1"/>
</dbReference>
<evidence type="ECO:0000313" key="1">
    <source>
        <dbReference type="EMBL" id="MEN7549233.1"/>
    </source>
</evidence>
<protein>
    <submittedName>
        <fullName evidence="1">Uncharacterized protein</fullName>
    </submittedName>
</protein>
<evidence type="ECO:0000313" key="2">
    <source>
        <dbReference type="Proteomes" id="UP001403385"/>
    </source>
</evidence>